<feature type="binding site" evidence="19">
    <location>
        <begin position="14"/>
        <end position="21"/>
    </location>
    <ligand>
        <name>GTP</name>
        <dbReference type="ChEBI" id="CHEBI:37565"/>
    </ligand>
</feature>
<keyword evidence="15 19" id="KW-0342">GTP-binding</keyword>
<evidence type="ECO:0000313" key="21">
    <source>
        <dbReference type="Proteomes" id="UP000002724"/>
    </source>
</evidence>
<feature type="binding site" evidence="19">
    <location>
        <position position="88"/>
    </location>
    <ligand>
        <name>GTP</name>
        <dbReference type="ChEBI" id="CHEBI:37565"/>
    </ligand>
</feature>
<evidence type="ECO:0000256" key="17">
    <source>
        <dbReference type="ARBA" id="ARBA00030571"/>
    </source>
</evidence>
<keyword evidence="14" id="KW-0067">ATP-binding</keyword>
<dbReference type="KEGG" id="pph:Ppha_1293"/>
<evidence type="ECO:0000256" key="1">
    <source>
        <dbReference type="ARBA" id="ARBA00000312"/>
    </source>
</evidence>
<dbReference type="GO" id="GO:0043752">
    <property type="term" value="F:adenosylcobinamide kinase activity"/>
    <property type="evidence" value="ECO:0007669"/>
    <property type="project" value="UniProtKB-EC"/>
</dbReference>
<evidence type="ECO:0000256" key="2">
    <source>
        <dbReference type="ARBA" id="ARBA00000711"/>
    </source>
</evidence>
<dbReference type="EC" id="2.7.1.156" evidence="8"/>
<dbReference type="HOGENOM" id="CLU_094161_0_1_10"/>
<evidence type="ECO:0000256" key="18">
    <source>
        <dbReference type="PIRSR" id="PIRSR006135-1"/>
    </source>
</evidence>
<keyword evidence="13" id="KW-0418">Kinase</keyword>
<comment type="pathway">
    <text evidence="6">Cofactor biosynthesis; adenosylcobalamin biosynthesis; adenosylcobalamin from cob(II)yrinate a,c-diamide: step 5/7.</text>
</comment>
<dbReference type="InterPro" id="IPR003203">
    <property type="entry name" value="CobU/CobP"/>
</dbReference>
<dbReference type="EMBL" id="CP001110">
    <property type="protein sequence ID" value="ACF43558.1"/>
    <property type="molecule type" value="Genomic_DNA"/>
</dbReference>
<comment type="similarity">
    <text evidence="7">Belongs to the CobU/CobP family.</text>
</comment>
<dbReference type="PANTHER" id="PTHR34848:SF1">
    <property type="entry name" value="BIFUNCTIONAL ADENOSYLCOBALAMIN BIOSYNTHESIS PROTEIN COBU"/>
    <property type="match status" value="1"/>
</dbReference>
<keyword evidence="21" id="KW-1185">Reference proteome</keyword>
<comment type="function">
    <text evidence="4">Catalyzes ATP-dependent phosphorylation of adenosylcobinamide and addition of GMP to adenosylcobinamide phosphate.</text>
</comment>
<evidence type="ECO:0000256" key="11">
    <source>
        <dbReference type="ARBA" id="ARBA00022679"/>
    </source>
</evidence>
<evidence type="ECO:0000256" key="4">
    <source>
        <dbReference type="ARBA" id="ARBA00003889"/>
    </source>
</evidence>
<comment type="pathway">
    <text evidence="5">Cofactor biosynthesis; adenosylcobalamin biosynthesis; adenosylcobalamin from cob(II)yrinate a,c-diamide: step 6/7.</text>
</comment>
<keyword evidence="20" id="KW-0548">Nucleotidyltransferase</keyword>
<name>B4SH91_PELPB</name>
<feature type="active site" description="GMP-histidine intermediate" evidence="18">
    <location>
        <position position="54"/>
    </location>
</feature>
<dbReference type="eggNOG" id="COG2087">
    <property type="taxonomic scope" value="Bacteria"/>
</dbReference>
<comment type="catalytic activity">
    <reaction evidence="1">
        <text>adenosylcob(III)inamide + ATP = adenosylcob(III)inamide phosphate + ADP + H(+)</text>
        <dbReference type="Rhea" id="RHEA:15769"/>
        <dbReference type="ChEBI" id="CHEBI:2480"/>
        <dbReference type="ChEBI" id="CHEBI:15378"/>
        <dbReference type="ChEBI" id="CHEBI:30616"/>
        <dbReference type="ChEBI" id="CHEBI:58502"/>
        <dbReference type="ChEBI" id="CHEBI:456216"/>
        <dbReference type="EC" id="2.7.1.156"/>
    </reaction>
</comment>
<evidence type="ECO:0000313" key="20">
    <source>
        <dbReference type="EMBL" id="ACF43558.1"/>
    </source>
</evidence>
<reference evidence="20 21" key="1">
    <citation type="submission" date="2008-06" db="EMBL/GenBank/DDBJ databases">
        <title>Complete sequence of Pelodictyon phaeoclathratiforme BU-1.</title>
        <authorList>
            <consortium name="US DOE Joint Genome Institute"/>
            <person name="Lucas S."/>
            <person name="Copeland A."/>
            <person name="Lapidus A."/>
            <person name="Glavina del Rio T."/>
            <person name="Dalin E."/>
            <person name="Tice H."/>
            <person name="Bruce D."/>
            <person name="Goodwin L."/>
            <person name="Pitluck S."/>
            <person name="Schmutz J."/>
            <person name="Larimer F."/>
            <person name="Land M."/>
            <person name="Hauser L."/>
            <person name="Kyrpides N."/>
            <person name="Mikhailova N."/>
            <person name="Liu Z."/>
            <person name="Li T."/>
            <person name="Zhao F."/>
            <person name="Overmann J."/>
            <person name="Bryant D.A."/>
            <person name="Richardson P."/>
        </authorList>
    </citation>
    <scope>NUCLEOTIDE SEQUENCE [LARGE SCALE GENOMIC DNA]</scope>
    <source>
        <strain evidence="21">DSM 5477 / BU-1</strain>
    </source>
</reference>
<dbReference type="GO" id="GO:0005524">
    <property type="term" value="F:ATP binding"/>
    <property type="evidence" value="ECO:0007669"/>
    <property type="project" value="UniProtKB-KW"/>
</dbReference>
<evidence type="ECO:0000256" key="8">
    <source>
        <dbReference type="ARBA" id="ARBA00012016"/>
    </source>
</evidence>
<dbReference type="UniPathway" id="UPA00148">
    <property type="reaction ID" value="UER00236"/>
</dbReference>
<proteinExistence type="inferred from homology"/>
<sequence>MERTITPNIYYVTGGARSGKSSFALQLAKPYYSRVFLATAEPFDGEMVQRISKHREERGEQFTTVEEPLALDRALLHLPEGTDVVLLDCLTVWTGNLMHYGEGKGEGEIDQQIERFLEVLRHPPCDMILVSNEVGMGIVPENAMARRFRDIAGIINQRVAALATEAWLLCSGLPIRLK</sequence>
<dbReference type="STRING" id="324925.Ppha_1293"/>
<protein>
    <recommendedName>
        <fullName evidence="16">Adenosylcobinamide kinase</fullName>
        <ecNumber evidence="8">2.7.1.156</ecNumber>
        <ecNumber evidence="9">2.7.7.62</ecNumber>
    </recommendedName>
    <alternativeName>
        <fullName evidence="17">Adenosylcobinamide-phosphate guanylyltransferase</fullName>
    </alternativeName>
</protein>
<evidence type="ECO:0000256" key="13">
    <source>
        <dbReference type="ARBA" id="ARBA00022777"/>
    </source>
</evidence>
<keyword evidence="10" id="KW-0169">Cobalamin biosynthesis</keyword>
<dbReference type="Gene3D" id="3.40.50.300">
    <property type="entry name" value="P-loop containing nucleotide triphosphate hydrolases"/>
    <property type="match status" value="1"/>
</dbReference>
<dbReference type="EC" id="2.7.7.62" evidence="9"/>
<evidence type="ECO:0000256" key="7">
    <source>
        <dbReference type="ARBA" id="ARBA00007490"/>
    </source>
</evidence>
<dbReference type="GO" id="GO:0008820">
    <property type="term" value="F:cobinamide phosphate guanylyltransferase activity"/>
    <property type="evidence" value="ECO:0007669"/>
    <property type="project" value="UniProtKB-EC"/>
</dbReference>
<dbReference type="OrthoDB" id="9799422at2"/>
<feature type="binding site" evidence="19">
    <location>
        <begin position="38"/>
        <end position="40"/>
    </location>
    <ligand>
        <name>GTP</name>
        <dbReference type="ChEBI" id="CHEBI:37565"/>
    </ligand>
</feature>
<dbReference type="NCBIfam" id="NF004469">
    <property type="entry name" value="PRK05800.1"/>
    <property type="match status" value="1"/>
</dbReference>
<dbReference type="GO" id="GO:0009236">
    <property type="term" value="P:cobalamin biosynthetic process"/>
    <property type="evidence" value="ECO:0007669"/>
    <property type="project" value="UniProtKB-UniPathway"/>
</dbReference>
<dbReference type="PIRSF" id="PIRSF006135">
    <property type="entry name" value="CobU"/>
    <property type="match status" value="1"/>
</dbReference>
<accession>B4SH91</accession>
<evidence type="ECO:0000256" key="5">
    <source>
        <dbReference type="ARBA" id="ARBA00004692"/>
    </source>
</evidence>
<dbReference type="SUPFAM" id="SSF52540">
    <property type="entry name" value="P-loop containing nucleoside triphosphate hydrolases"/>
    <property type="match status" value="1"/>
</dbReference>
<dbReference type="Pfam" id="PF02283">
    <property type="entry name" value="CobU"/>
    <property type="match status" value="1"/>
</dbReference>
<dbReference type="InterPro" id="IPR027417">
    <property type="entry name" value="P-loop_NTPase"/>
</dbReference>
<organism evidence="20 21">
    <name type="scientific">Pelodictyon phaeoclathratiforme (strain DSM 5477 / BU-1)</name>
    <dbReference type="NCBI Taxonomy" id="324925"/>
    <lineage>
        <taxon>Bacteria</taxon>
        <taxon>Pseudomonadati</taxon>
        <taxon>Chlorobiota</taxon>
        <taxon>Chlorobiia</taxon>
        <taxon>Chlorobiales</taxon>
        <taxon>Chlorobiaceae</taxon>
        <taxon>Chlorobium/Pelodictyon group</taxon>
        <taxon>Pelodictyon</taxon>
    </lineage>
</organism>
<evidence type="ECO:0000256" key="10">
    <source>
        <dbReference type="ARBA" id="ARBA00022573"/>
    </source>
</evidence>
<comment type="catalytic activity">
    <reaction evidence="2">
        <text>adenosylcob(III)inamide phosphate + GTP + H(+) = adenosylcob(III)inamide-GDP + diphosphate</text>
        <dbReference type="Rhea" id="RHEA:22712"/>
        <dbReference type="ChEBI" id="CHEBI:15378"/>
        <dbReference type="ChEBI" id="CHEBI:33019"/>
        <dbReference type="ChEBI" id="CHEBI:37565"/>
        <dbReference type="ChEBI" id="CHEBI:58502"/>
        <dbReference type="ChEBI" id="CHEBI:60487"/>
        <dbReference type="EC" id="2.7.7.62"/>
    </reaction>
</comment>
<evidence type="ECO:0000256" key="12">
    <source>
        <dbReference type="ARBA" id="ARBA00022741"/>
    </source>
</evidence>
<gene>
    <name evidence="20" type="ordered locus">Ppha_1293</name>
</gene>
<feature type="binding site" evidence="19">
    <location>
        <begin position="55"/>
        <end position="58"/>
    </location>
    <ligand>
        <name>GTP</name>
        <dbReference type="ChEBI" id="CHEBI:37565"/>
    </ligand>
</feature>
<dbReference type="GO" id="GO:0005525">
    <property type="term" value="F:GTP binding"/>
    <property type="evidence" value="ECO:0007669"/>
    <property type="project" value="UniProtKB-KW"/>
</dbReference>
<keyword evidence="12 19" id="KW-0547">Nucleotide-binding</keyword>
<evidence type="ECO:0000256" key="9">
    <source>
        <dbReference type="ARBA" id="ARBA00012523"/>
    </source>
</evidence>
<evidence type="ECO:0000256" key="6">
    <source>
        <dbReference type="ARBA" id="ARBA00005159"/>
    </source>
</evidence>
<feature type="binding site" evidence="19">
    <location>
        <position position="66"/>
    </location>
    <ligand>
        <name>GTP</name>
        <dbReference type="ChEBI" id="CHEBI:37565"/>
    </ligand>
</feature>
<evidence type="ECO:0000256" key="19">
    <source>
        <dbReference type="PIRSR" id="PIRSR006135-2"/>
    </source>
</evidence>
<dbReference type="AlphaFoldDB" id="B4SH91"/>
<keyword evidence="11 20" id="KW-0808">Transferase</keyword>
<evidence type="ECO:0000256" key="14">
    <source>
        <dbReference type="ARBA" id="ARBA00022840"/>
    </source>
</evidence>
<dbReference type="RefSeq" id="WP_012508049.1">
    <property type="nucleotide sequence ID" value="NC_011060.1"/>
</dbReference>
<evidence type="ECO:0000256" key="3">
    <source>
        <dbReference type="ARBA" id="ARBA00001522"/>
    </source>
</evidence>
<evidence type="ECO:0000256" key="16">
    <source>
        <dbReference type="ARBA" id="ARBA00029570"/>
    </source>
</evidence>
<dbReference type="Proteomes" id="UP000002724">
    <property type="component" value="Chromosome"/>
</dbReference>
<comment type="catalytic activity">
    <reaction evidence="3">
        <text>adenosylcob(III)inamide + GTP = adenosylcob(III)inamide phosphate + GDP + H(+)</text>
        <dbReference type="Rhea" id="RHEA:15765"/>
        <dbReference type="ChEBI" id="CHEBI:2480"/>
        <dbReference type="ChEBI" id="CHEBI:15378"/>
        <dbReference type="ChEBI" id="CHEBI:37565"/>
        <dbReference type="ChEBI" id="CHEBI:58189"/>
        <dbReference type="ChEBI" id="CHEBI:58502"/>
        <dbReference type="EC" id="2.7.1.156"/>
    </reaction>
</comment>
<evidence type="ECO:0000256" key="15">
    <source>
        <dbReference type="ARBA" id="ARBA00023134"/>
    </source>
</evidence>
<dbReference type="PANTHER" id="PTHR34848">
    <property type="match status" value="1"/>
</dbReference>
<dbReference type="CDD" id="cd00544">
    <property type="entry name" value="CobU"/>
    <property type="match status" value="1"/>
</dbReference>